<evidence type="ECO:0000256" key="1">
    <source>
        <dbReference type="SAM" id="MobiDB-lite"/>
    </source>
</evidence>
<dbReference type="EMBL" id="JAVDYF010000001">
    <property type="protein sequence ID" value="MDR7354479.1"/>
    <property type="molecule type" value="Genomic_DNA"/>
</dbReference>
<dbReference type="RefSeq" id="WP_277104817.1">
    <property type="nucleotide sequence ID" value="NZ_BAAAJS010000009.1"/>
</dbReference>
<reference evidence="2 3" key="1">
    <citation type="submission" date="2023-07" db="EMBL/GenBank/DDBJ databases">
        <title>Sequencing the genomes of 1000 actinobacteria strains.</title>
        <authorList>
            <person name="Klenk H.-P."/>
        </authorList>
    </citation>
    <scope>NUCLEOTIDE SEQUENCE [LARGE SCALE GENOMIC DNA]</scope>
    <source>
        <strain evidence="2 3">DSM 44508</strain>
    </source>
</reference>
<evidence type="ECO:0000313" key="2">
    <source>
        <dbReference type="EMBL" id="MDR7354479.1"/>
    </source>
</evidence>
<name>A0ABU2B912_9CORY</name>
<proteinExistence type="predicted"/>
<feature type="region of interest" description="Disordered" evidence="1">
    <location>
        <begin position="214"/>
        <end position="236"/>
    </location>
</feature>
<sequence>METKLYAAQHIDADPAFARLCQRNIEDIQDFVQRPLNEHTIKIAAHSFDLTPERASACLSALHRTKEHATRLFEFLVETGIFGLNRLAGFLEPLESISTQQLHDHQDTLIQAAYATKEGQRLPQRGGLRRKMREALRKLELVPADTPAQPVKNTRVLADIDRNRNLRIQAVITGKHAEALMAKLEVIMQHYSCTLSEAVEKLLSIVDVLPEQALPVSSPPMNRRARRQRNRRRGRR</sequence>
<evidence type="ECO:0000313" key="3">
    <source>
        <dbReference type="Proteomes" id="UP001183619"/>
    </source>
</evidence>
<accession>A0ABU2B912</accession>
<comment type="caution">
    <text evidence="2">The sequence shown here is derived from an EMBL/GenBank/DDBJ whole genome shotgun (WGS) entry which is preliminary data.</text>
</comment>
<protein>
    <recommendedName>
        <fullName evidence="4">DUF222 domain-containing protein</fullName>
    </recommendedName>
</protein>
<organism evidence="2 3">
    <name type="scientific">Corynebacterium felinum</name>
    <dbReference type="NCBI Taxonomy" id="131318"/>
    <lineage>
        <taxon>Bacteria</taxon>
        <taxon>Bacillati</taxon>
        <taxon>Actinomycetota</taxon>
        <taxon>Actinomycetes</taxon>
        <taxon>Mycobacteriales</taxon>
        <taxon>Corynebacteriaceae</taxon>
        <taxon>Corynebacterium</taxon>
    </lineage>
</organism>
<evidence type="ECO:0008006" key="4">
    <source>
        <dbReference type="Google" id="ProtNLM"/>
    </source>
</evidence>
<dbReference type="Proteomes" id="UP001183619">
    <property type="component" value="Unassembled WGS sequence"/>
</dbReference>
<keyword evidence="3" id="KW-1185">Reference proteome</keyword>
<gene>
    <name evidence="2" type="ORF">J2S37_001017</name>
</gene>
<feature type="compositionally biased region" description="Basic residues" evidence="1">
    <location>
        <begin position="223"/>
        <end position="236"/>
    </location>
</feature>